<reference evidence="2 3" key="1">
    <citation type="submission" date="2020-08" db="EMBL/GenBank/DDBJ databases">
        <title>Genomic Encyclopedia of Type Strains, Phase IV (KMG-IV): sequencing the most valuable type-strain genomes for metagenomic binning, comparative biology and taxonomic classification.</title>
        <authorList>
            <person name="Goeker M."/>
        </authorList>
    </citation>
    <scope>NUCLEOTIDE SEQUENCE [LARGE SCALE GENOMIC DNA]</scope>
    <source>
        <strain evidence="2 3">YIM 65646</strain>
    </source>
</reference>
<comment type="caution">
    <text evidence="2">The sequence shown here is derived from an EMBL/GenBank/DDBJ whole genome shotgun (WGS) entry which is preliminary data.</text>
</comment>
<dbReference type="EMBL" id="JACHGT010000010">
    <property type="protein sequence ID" value="MBB6036869.1"/>
    <property type="molecule type" value="Genomic_DNA"/>
</dbReference>
<feature type="transmembrane region" description="Helical" evidence="1">
    <location>
        <begin position="7"/>
        <end position="25"/>
    </location>
</feature>
<keyword evidence="3" id="KW-1185">Reference proteome</keyword>
<dbReference type="RefSeq" id="WP_184789701.1">
    <property type="nucleotide sequence ID" value="NZ_BONT01000058.1"/>
</dbReference>
<keyword evidence="1" id="KW-0812">Transmembrane</keyword>
<sequence>MVERWDWFAVACGVVMIGVGGWFFLDTAEPYAAITAAIGMFIAASGVWTAWNRR</sequence>
<dbReference type="AlphaFoldDB" id="A0A841FWK6"/>
<name>A0A841FWK6_9ACTN</name>
<organism evidence="2 3">
    <name type="scientific">Phytomonospora endophytica</name>
    <dbReference type="NCBI Taxonomy" id="714109"/>
    <lineage>
        <taxon>Bacteria</taxon>
        <taxon>Bacillati</taxon>
        <taxon>Actinomycetota</taxon>
        <taxon>Actinomycetes</taxon>
        <taxon>Micromonosporales</taxon>
        <taxon>Micromonosporaceae</taxon>
        <taxon>Phytomonospora</taxon>
    </lineage>
</organism>
<evidence type="ECO:0000313" key="3">
    <source>
        <dbReference type="Proteomes" id="UP000548476"/>
    </source>
</evidence>
<dbReference type="Proteomes" id="UP000548476">
    <property type="component" value="Unassembled WGS sequence"/>
</dbReference>
<protein>
    <submittedName>
        <fullName evidence="2">Uncharacterized membrane protein HdeD (DUF308 family)</fullName>
    </submittedName>
</protein>
<gene>
    <name evidence="2" type="ORF">HNR73_004742</name>
</gene>
<evidence type="ECO:0000313" key="2">
    <source>
        <dbReference type="EMBL" id="MBB6036869.1"/>
    </source>
</evidence>
<keyword evidence="1" id="KW-0472">Membrane</keyword>
<accession>A0A841FWK6</accession>
<evidence type="ECO:0000256" key="1">
    <source>
        <dbReference type="SAM" id="Phobius"/>
    </source>
</evidence>
<proteinExistence type="predicted"/>
<feature type="transmembrane region" description="Helical" evidence="1">
    <location>
        <begin position="31"/>
        <end position="51"/>
    </location>
</feature>
<keyword evidence="1" id="KW-1133">Transmembrane helix</keyword>